<comment type="similarity">
    <text evidence="1">Belongs to the WAPL family.</text>
</comment>
<protein>
    <recommendedName>
        <fullName evidence="2">Wings apart-like protein C-terminal domain-containing protein</fullName>
    </recommendedName>
</protein>
<dbReference type="Proteomes" id="UP000054538">
    <property type="component" value="Unassembled WGS sequence"/>
</dbReference>
<dbReference type="AlphaFoldDB" id="A0A0D0E0B8"/>
<gene>
    <name evidence="3" type="ORF">PAXRUDRAFT_829231</name>
</gene>
<evidence type="ECO:0000256" key="1">
    <source>
        <dbReference type="ARBA" id="ARBA00006854"/>
    </source>
</evidence>
<dbReference type="InParanoid" id="A0A0D0E0B8"/>
<dbReference type="InterPro" id="IPR022771">
    <property type="entry name" value="WAPL_C"/>
</dbReference>
<organism evidence="3 4">
    <name type="scientific">Paxillus rubicundulus Ve08.2h10</name>
    <dbReference type="NCBI Taxonomy" id="930991"/>
    <lineage>
        <taxon>Eukaryota</taxon>
        <taxon>Fungi</taxon>
        <taxon>Dikarya</taxon>
        <taxon>Basidiomycota</taxon>
        <taxon>Agaricomycotina</taxon>
        <taxon>Agaricomycetes</taxon>
        <taxon>Agaricomycetidae</taxon>
        <taxon>Boletales</taxon>
        <taxon>Paxilineae</taxon>
        <taxon>Paxillaceae</taxon>
        <taxon>Paxillus</taxon>
    </lineage>
</organism>
<keyword evidence="4" id="KW-1185">Reference proteome</keyword>
<accession>A0A0D0E0B8</accession>
<dbReference type="Gene3D" id="1.25.10.10">
    <property type="entry name" value="Leucine-rich Repeat Variant"/>
    <property type="match status" value="1"/>
</dbReference>
<dbReference type="HOGENOM" id="CLU_433462_0_0_1"/>
<sequence>MINDLKSITELRSKGESRRFLDEVGYLFEGLDGSSGIGLRRASALELVSKLCDPDFNRRAKASDFYLRTWDEFLTARAGASDKIFDATVAFFAALAARDPHTLMDVAQQIEFISALVEILGSLDHKKDVLALVLASGRDADLKSHGILRTEMLPLKSLAEVVSKESHLSSTNQPSARFFISHTLAALPPSILRVQYLSTLLRSLRTELGLLEPRIMAYESGLQFLPSPSRTNTDVPSLYHIEACIRLLDSYLLGQWSPADTNAEQASSIALAHSAGVASELLSLCVVSSALMRETVNEKDVIIARKCLCGALRVLTLLSHSDKSWCVASLEEKHTIPFVATIVVQSQAKWFECRVVDGVSDSLSLINSVEAFDLLCLALGLLMNWATLSRKAAVLCRNKSINPSCPGARPCVRACQCPGQQSVLECLSTVYTQILDIHEKDSPESSFLRGYLAVLLGLLIKDDTANQALVLVNLPGRSSHDKIKLLLAQCRSFLDLYNGTAASLSTDSPRASPKFTDEATDQSRTLWDRRGEEIACSVITSLEMLCDSSEG</sequence>
<reference evidence="4" key="2">
    <citation type="submission" date="2015-01" db="EMBL/GenBank/DDBJ databases">
        <title>Evolutionary Origins and Diversification of the Mycorrhizal Mutualists.</title>
        <authorList>
            <consortium name="DOE Joint Genome Institute"/>
            <consortium name="Mycorrhizal Genomics Consortium"/>
            <person name="Kohler A."/>
            <person name="Kuo A."/>
            <person name="Nagy L.G."/>
            <person name="Floudas D."/>
            <person name="Copeland A."/>
            <person name="Barry K.W."/>
            <person name="Cichocki N."/>
            <person name="Veneault-Fourrey C."/>
            <person name="LaButti K."/>
            <person name="Lindquist E.A."/>
            <person name="Lipzen A."/>
            <person name="Lundell T."/>
            <person name="Morin E."/>
            <person name="Murat C."/>
            <person name="Riley R."/>
            <person name="Ohm R."/>
            <person name="Sun H."/>
            <person name="Tunlid A."/>
            <person name="Henrissat B."/>
            <person name="Grigoriev I.V."/>
            <person name="Hibbett D.S."/>
            <person name="Martin F."/>
        </authorList>
    </citation>
    <scope>NUCLEOTIDE SEQUENCE [LARGE SCALE GENOMIC DNA]</scope>
    <source>
        <strain evidence="4">Ve08.2h10</strain>
    </source>
</reference>
<dbReference type="STRING" id="930991.A0A0D0E0B8"/>
<proteinExistence type="inferred from homology"/>
<dbReference type="Pfam" id="PF07814">
    <property type="entry name" value="WAPL"/>
    <property type="match status" value="1"/>
</dbReference>
<dbReference type="OrthoDB" id="78088at2759"/>
<dbReference type="EMBL" id="KN825207">
    <property type="protein sequence ID" value="KIK93174.1"/>
    <property type="molecule type" value="Genomic_DNA"/>
</dbReference>
<reference evidence="3 4" key="1">
    <citation type="submission" date="2014-04" db="EMBL/GenBank/DDBJ databases">
        <authorList>
            <consortium name="DOE Joint Genome Institute"/>
            <person name="Kuo A."/>
            <person name="Kohler A."/>
            <person name="Jargeat P."/>
            <person name="Nagy L.G."/>
            <person name="Floudas D."/>
            <person name="Copeland A."/>
            <person name="Barry K.W."/>
            <person name="Cichocki N."/>
            <person name="Veneault-Fourrey C."/>
            <person name="LaButti K."/>
            <person name="Lindquist E.A."/>
            <person name="Lipzen A."/>
            <person name="Lundell T."/>
            <person name="Morin E."/>
            <person name="Murat C."/>
            <person name="Sun H."/>
            <person name="Tunlid A."/>
            <person name="Henrissat B."/>
            <person name="Grigoriev I.V."/>
            <person name="Hibbett D.S."/>
            <person name="Martin F."/>
            <person name="Nordberg H.P."/>
            <person name="Cantor M.N."/>
            <person name="Hua S.X."/>
        </authorList>
    </citation>
    <scope>NUCLEOTIDE SEQUENCE [LARGE SCALE GENOMIC DNA]</scope>
    <source>
        <strain evidence="3 4">Ve08.2h10</strain>
    </source>
</reference>
<dbReference type="PANTHER" id="PTHR22100:SF13">
    <property type="entry name" value="WINGS APART-LIKE PROTEIN HOMOLOG"/>
    <property type="match status" value="1"/>
</dbReference>
<name>A0A0D0E0B8_9AGAM</name>
<evidence type="ECO:0000313" key="3">
    <source>
        <dbReference type="EMBL" id="KIK93174.1"/>
    </source>
</evidence>
<evidence type="ECO:0000313" key="4">
    <source>
        <dbReference type="Proteomes" id="UP000054538"/>
    </source>
</evidence>
<dbReference type="PANTHER" id="PTHR22100">
    <property type="entry name" value="WINGS APART-LIKE PROTEIN HOMOLOG"/>
    <property type="match status" value="1"/>
</dbReference>
<dbReference type="InterPro" id="IPR039874">
    <property type="entry name" value="WAPL"/>
</dbReference>
<dbReference type="InterPro" id="IPR011989">
    <property type="entry name" value="ARM-like"/>
</dbReference>
<feature type="domain" description="Wings apart-like protein C-terminal" evidence="2">
    <location>
        <begin position="6"/>
        <end position="386"/>
    </location>
</feature>
<evidence type="ECO:0000259" key="2">
    <source>
        <dbReference type="Pfam" id="PF07814"/>
    </source>
</evidence>